<dbReference type="Pfam" id="PF10246">
    <property type="entry name" value="MRP-S35"/>
    <property type="match status" value="1"/>
</dbReference>
<dbReference type="RefSeq" id="XP_008474474.2">
    <property type="nucleotide sequence ID" value="XM_008476252.3"/>
</dbReference>
<sequence length="167" mass="18859">MLNRTVLTRFLNHPCKVNALKMCFTTESPQTPSQDTDKPKTSGFAKAFEKYTTPEPVEEPKDIEFAKLFRNSKLVDLGDAENKLVYGKIFHVVDDDLYIDFGGKFPCVCTRPRKNAEEYVRGARVRLILKDLELSTKFLGSEKDLTILEADAILLGVVKRNLGENAT</sequence>
<reference evidence="2 3" key="1">
    <citation type="submission" date="2025-04" db="UniProtKB">
        <authorList>
            <consortium name="RefSeq"/>
        </authorList>
    </citation>
    <scope>IDENTIFICATION</scope>
</reference>
<accession>A0A1S3D4V5</accession>
<dbReference type="Proteomes" id="UP000079169">
    <property type="component" value="Unplaced"/>
</dbReference>
<dbReference type="PaxDb" id="121845-A0A1S3D4V5"/>
<proteinExistence type="predicted"/>
<gene>
    <name evidence="2" type="primary">LOC103511528</name>
    <name evidence="3" type="synonym">LOC103511527</name>
</gene>
<dbReference type="PANTHER" id="PTHR13447:SF2">
    <property type="entry name" value="SMALL RIBOSOMAL SUBUNIT PROTEIN BS1M"/>
    <property type="match status" value="1"/>
</dbReference>
<name>A0A1S3D4V5_DIACI</name>
<organism evidence="1 2">
    <name type="scientific">Diaphorina citri</name>
    <name type="common">Asian citrus psyllid</name>
    <dbReference type="NCBI Taxonomy" id="121845"/>
    <lineage>
        <taxon>Eukaryota</taxon>
        <taxon>Metazoa</taxon>
        <taxon>Ecdysozoa</taxon>
        <taxon>Arthropoda</taxon>
        <taxon>Hexapoda</taxon>
        <taxon>Insecta</taxon>
        <taxon>Pterygota</taxon>
        <taxon>Neoptera</taxon>
        <taxon>Paraneoptera</taxon>
        <taxon>Hemiptera</taxon>
        <taxon>Sternorrhyncha</taxon>
        <taxon>Psylloidea</taxon>
        <taxon>Psyllidae</taxon>
        <taxon>Diaphorininae</taxon>
        <taxon>Diaphorina</taxon>
    </lineage>
</organism>
<dbReference type="STRING" id="121845.A0A1S3D4V5"/>
<keyword evidence="1" id="KW-1185">Reference proteome</keyword>
<dbReference type="AlphaFoldDB" id="A0A1S3D4V5"/>
<dbReference type="KEGG" id="dci:103511528"/>
<dbReference type="RefSeq" id="XP_026681067.1">
    <property type="nucleotide sequence ID" value="XM_026825266.1"/>
</dbReference>
<protein>
    <submittedName>
        <fullName evidence="2 3">28S ribosomal protein S28, mitochondrial</fullName>
    </submittedName>
</protein>
<keyword evidence="2" id="KW-0689">Ribosomal protein</keyword>
<evidence type="ECO:0000313" key="1">
    <source>
        <dbReference type="Proteomes" id="UP000079169"/>
    </source>
</evidence>
<evidence type="ECO:0000313" key="3">
    <source>
        <dbReference type="RefSeq" id="XP_026681067.1"/>
    </source>
</evidence>
<dbReference type="GeneID" id="103511528"/>
<dbReference type="PANTHER" id="PTHR13447">
    <property type="entry name" value="MITOCHONDRIAL 28S RIBOSOMAL PROTEIN S28"/>
    <property type="match status" value="1"/>
</dbReference>
<dbReference type="InterPro" id="IPR019375">
    <property type="entry name" value="Ribosomal_bS1m"/>
</dbReference>
<dbReference type="KEGG" id="dci:103511527"/>
<evidence type="ECO:0000313" key="2">
    <source>
        <dbReference type="RefSeq" id="XP_008474474.2"/>
    </source>
</evidence>
<keyword evidence="2" id="KW-0687">Ribonucleoprotein</keyword>
<dbReference type="GO" id="GO:0005763">
    <property type="term" value="C:mitochondrial small ribosomal subunit"/>
    <property type="evidence" value="ECO:0007669"/>
    <property type="project" value="TreeGrafter"/>
</dbReference>